<name>A0A1X7VHK7_AMPQE</name>
<proteinExistence type="predicted"/>
<organism evidence="1">
    <name type="scientific">Amphimedon queenslandica</name>
    <name type="common">Sponge</name>
    <dbReference type="NCBI Taxonomy" id="400682"/>
    <lineage>
        <taxon>Eukaryota</taxon>
        <taxon>Metazoa</taxon>
        <taxon>Porifera</taxon>
        <taxon>Demospongiae</taxon>
        <taxon>Heteroscleromorpha</taxon>
        <taxon>Haplosclerida</taxon>
        <taxon>Niphatidae</taxon>
        <taxon>Amphimedon</taxon>
    </lineage>
</organism>
<sequence>YPCFPQFTVNNMYTRASTISKKEQVLSACCTPNGVLRVVIATTVFGMEVACFDIHHIHRGLTSTIEQ</sequence>
<protein>
    <submittedName>
        <fullName evidence="1">Uncharacterized protein</fullName>
    </submittedName>
</protein>
<evidence type="ECO:0000313" key="1">
    <source>
        <dbReference type="EnsemblMetazoa" id="Aqu2.1.39453_001"/>
    </source>
</evidence>
<dbReference type="AlphaFoldDB" id="A0A1X7VHK7"/>
<reference evidence="1" key="1">
    <citation type="submission" date="2017-05" db="UniProtKB">
        <authorList>
            <consortium name="EnsemblMetazoa"/>
        </authorList>
    </citation>
    <scope>IDENTIFICATION</scope>
</reference>
<accession>A0A1X7VHK7</accession>
<dbReference type="InParanoid" id="A0A1X7VHK7"/>
<dbReference type="EnsemblMetazoa" id="Aqu2.1.39453_001">
    <property type="protein sequence ID" value="Aqu2.1.39453_001"/>
    <property type="gene ID" value="Aqu2.1.39453"/>
</dbReference>